<dbReference type="KEGG" id="ggr:HKW67_09605"/>
<feature type="signal peptide" evidence="1">
    <location>
        <begin position="1"/>
        <end position="34"/>
    </location>
</feature>
<evidence type="ECO:0000313" key="3">
    <source>
        <dbReference type="Proteomes" id="UP000500938"/>
    </source>
</evidence>
<organism evidence="2 3">
    <name type="scientific">Gemmatimonas groenlandica</name>
    <dbReference type="NCBI Taxonomy" id="2732249"/>
    <lineage>
        <taxon>Bacteria</taxon>
        <taxon>Pseudomonadati</taxon>
        <taxon>Gemmatimonadota</taxon>
        <taxon>Gemmatimonadia</taxon>
        <taxon>Gemmatimonadales</taxon>
        <taxon>Gemmatimonadaceae</taxon>
        <taxon>Gemmatimonas</taxon>
    </lineage>
</organism>
<keyword evidence="3" id="KW-1185">Reference proteome</keyword>
<sequence>MQRTSASQRRALPRWLTTIAAGGLVMLPALSAHAQAAAAAGYHIVKTIPVGAEGGWDYISIDAAARRLYVSHASKMVVIDIDRDTVVGEMPDTPGIHGIAIAPALGRGFTSNGRDSSVTIFDLKTLAVLGRVKVTGANPDAIHFDAATRRLFTFNGRSANATALDAVTGAVLGTVALAGKPEFAQTDGKGRLFVNIETDPGQIQIIDTRSIKLTATFTLTGCDAPTGLAYDRTRDRLFSVCGNRVLMVSNPTTGKVVTTVPIGPGVDAVSYDETEGLLFASNGGDGTMTVIKQDGADRYTSLGNATTRVGSRTMTIDPKTHRAYLATVQYGPTPAPTAQQPRPRAPVIPGSFAILVLDRK</sequence>
<dbReference type="InterPro" id="IPR011048">
    <property type="entry name" value="Haem_d1_sf"/>
</dbReference>
<dbReference type="Proteomes" id="UP000500938">
    <property type="component" value="Chromosome"/>
</dbReference>
<dbReference type="EMBL" id="CP053085">
    <property type="protein sequence ID" value="QJR35749.1"/>
    <property type="molecule type" value="Genomic_DNA"/>
</dbReference>
<gene>
    <name evidence="2" type="ORF">HKW67_09605</name>
</gene>
<dbReference type="Gene3D" id="2.130.10.10">
    <property type="entry name" value="YVTN repeat-like/Quinoprotein amine dehydrogenase"/>
    <property type="match status" value="2"/>
</dbReference>
<protein>
    <submittedName>
        <fullName evidence="2">YncE family protein</fullName>
    </submittedName>
</protein>
<dbReference type="SUPFAM" id="SSF51004">
    <property type="entry name" value="C-terminal (heme d1) domain of cytochrome cd1-nitrite reductase"/>
    <property type="match status" value="1"/>
</dbReference>
<proteinExistence type="predicted"/>
<evidence type="ECO:0000313" key="2">
    <source>
        <dbReference type="EMBL" id="QJR35749.1"/>
    </source>
</evidence>
<dbReference type="InterPro" id="IPR051200">
    <property type="entry name" value="Host-pathogen_enzymatic-act"/>
</dbReference>
<name>A0A6M4IPS2_9BACT</name>
<evidence type="ECO:0000256" key="1">
    <source>
        <dbReference type="SAM" id="SignalP"/>
    </source>
</evidence>
<accession>A0A6M4IPS2</accession>
<dbReference type="RefSeq" id="WP_171225179.1">
    <property type="nucleotide sequence ID" value="NZ_CP053085.1"/>
</dbReference>
<keyword evidence="1" id="KW-0732">Signal</keyword>
<dbReference type="PANTHER" id="PTHR47197:SF3">
    <property type="entry name" value="DIHYDRO-HEME D1 DEHYDROGENASE"/>
    <property type="match status" value="1"/>
</dbReference>
<dbReference type="PANTHER" id="PTHR47197">
    <property type="entry name" value="PROTEIN NIRF"/>
    <property type="match status" value="1"/>
</dbReference>
<dbReference type="InterPro" id="IPR015943">
    <property type="entry name" value="WD40/YVTN_repeat-like_dom_sf"/>
</dbReference>
<reference evidence="2 3" key="1">
    <citation type="submission" date="2020-05" db="EMBL/GenBank/DDBJ databases">
        <title>Complete genome sequence of Gemmatimonas greenlandica TET16.</title>
        <authorList>
            <person name="Zeng Y."/>
        </authorList>
    </citation>
    <scope>NUCLEOTIDE SEQUENCE [LARGE SCALE GENOMIC DNA]</scope>
    <source>
        <strain evidence="2 3">TET16</strain>
    </source>
</reference>
<feature type="chain" id="PRO_5026809158" evidence="1">
    <location>
        <begin position="35"/>
        <end position="360"/>
    </location>
</feature>
<dbReference type="AlphaFoldDB" id="A0A6M4IPS2"/>